<feature type="signal peptide" evidence="3">
    <location>
        <begin position="1"/>
        <end position="22"/>
    </location>
</feature>
<evidence type="ECO:0000313" key="5">
    <source>
        <dbReference type="Proteomes" id="UP000274843"/>
    </source>
</evidence>
<dbReference type="InterPro" id="IPR006059">
    <property type="entry name" value="SBP"/>
</dbReference>
<dbReference type="Proteomes" id="UP000274843">
    <property type="component" value="Unassembled WGS sequence"/>
</dbReference>
<dbReference type="GeneID" id="301841645"/>
<dbReference type="Pfam" id="PF01547">
    <property type="entry name" value="SBP_bac_1"/>
    <property type="match status" value="1"/>
</dbReference>
<protein>
    <submittedName>
        <fullName evidence="4">Carbohydrate ABC transporter substrate-binding protein (CUT1 family)</fullName>
    </submittedName>
</protein>
<feature type="chain" id="PRO_5018090077" evidence="3">
    <location>
        <begin position="23"/>
        <end position="419"/>
    </location>
</feature>
<proteinExistence type="inferred from homology"/>
<dbReference type="InterPro" id="IPR050490">
    <property type="entry name" value="Bact_solute-bd_prot1"/>
</dbReference>
<reference evidence="4 5" key="1">
    <citation type="submission" date="2018-11" db="EMBL/GenBank/DDBJ databases">
        <title>Sequencing the genomes of 1000 actinobacteria strains.</title>
        <authorList>
            <person name="Klenk H.-P."/>
        </authorList>
    </citation>
    <scope>NUCLEOTIDE SEQUENCE [LARGE SCALE GENOMIC DNA]</scope>
    <source>
        <strain evidence="4 5">DSM 44348</strain>
    </source>
</reference>
<evidence type="ECO:0000256" key="2">
    <source>
        <dbReference type="ARBA" id="ARBA00022448"/>
    </source>
</evidence>
<dbReference type="PANTHER" id="PTHR43649">
    <property type="entry name" value="ARABINOSE-BINDING PROTEIN-RELATED"/>
    <property type="match status" value="1"/>
</dbReference>
<evidence type="ECO:0000313" key="4">
    <source>
        <dbReference type="EMBL" id="ROS37890.1"/>
    </source>
</evidence>
<keyword evidence="5" id="KW-1185">Reference proteome</keyword>
<keyword evidence="2" id="KW-0813">Transport</keyword>
<accession>A0A3N2GNA7</accession>
<sequence length="419" mass="44377">MRGVVGVLLLVAACLTGCGAGAGTRTITVLASWTGAEGVAFEQVLAGFTAQTGIRVRYQGTRAVSQVLASDVQNGNPPDVAVVPNPGELVTYVRSHNLYPLDDVLGAPPAEIYGPQWLQLQVAGQAHLYGIAVKVDLKSIVWFNPALHGLAQPSTWDEFTAATGAVPWCLGLSAPPVSGWPGTDWVEDVLLHQAGPDVYRQWAAGQLAWTAPAVRRAWQTWGAMMAGTVADNPGRVLLTDFADAGKGMLASPQSCAYEHNGSFMLARYPDAGRGLDFVAVPPAGPDVAPGTYEVSADLAGMFTDTPASRALIRYLASPAAQEIWPRVSGGSAFSATRSMDLRAYDGNPAARKVAEALRSGATLCFDASDLMPATMANAFYRAALEYLDDPGRLDTLLEQLDRIRLGVPPQEWLSVPCGR</sequence>
<dbReference type="EMBL" id="RKHY01000001">
    <property type="protein sequence ID" value="ROS37890.1"/>
    <property type="molecule type" value="Genomic_DNA"/>
</dbReference>
<dbReference type="Gene3D" id="3.40.190.10">
    <property type="entry name" value="Periplasmic binding protein-like II"/>
    <property type="match status" value="2"/>
</dbReference>
<dbReference type="PANTHER" id="PTHR43649:SF29">
    <property type="entry name" value="OSMOPROTECTIVE COMPOUNDS-BINDING PROTEIN GGTB"/>
    <property type="match status" value="1"/>
</dbReference>
<organism evidence="4 5">
    <name type="scientific">Amycolatopsis thermoflava</name>
    <dbReference type="NCBI Taxonomy" id="84480"/>
    <lineage>
        <taxon>Bacteria</taxon>
        <taxon>Bacillati</taxon>
        <taxon>Actinomycetota</taxon>
        <taxon>Actinomycetes</taxon>
        <taxon>Pseudonocardiales</taxon>
        <taxon>Pseudonocardiaceae</taxon>
        <taxon>Amycolatopsis</taxon>
        <taxon>Amycolatopsis methanolica group</taxon>
    </lineage>
</organism>
<dbReference type="RefSeq" id="WP_123682474.1">
    <property type="nucleotide sequence ID" value="NZ_RKHY01000001.1"/>
</dbReference>
<comment type="caution">
    <text evidence="4">The sequence shown here is derived from an EMBL/GenBank/DDBJ whole genome shotgun (WGS) entry which is preliminary data.</text>
</comment>
<comment type="similarity">
    <text evidence="1">Belongs to the bacterial solute-binding protein 1 family.</text>
</comment>
<dbReference type="SUPFAM" id="SSF53850">
    <property type="entry name" value="Periplasmic binding protein-like II"/>
    <property type="match status" value="1"/>
</dbReference>
<gene>
    <name evidence="4" type="ORF">EDD35_0148</name>
</gene>
<evidence type="ECO:0000256" key="3">
    <source>
        <dbReference type="SAM" id="SignalP"/>
    </source>
</evidence>
<name>A0A3N2GNA7_9PSEU</name>
<keyword evidence="3" id="KW-0732">Signal</keyword>
<evidence type="ECO:0000256" key="1">
    <source>
        <dbReference type="ARBA" id="ARBA00008520"/>
    </source>
</evidence>
<dbReference type="AlphaFoldDB" id="A0A3N2GNA7"/>